<dbReference type="Proteomes" id="UP001555826">
    <property type="component" value="Unassembled WGS sequence"/>
</dbReference>
<sequence>MTDRADQADRTDRVAELLAATSYVLLTTFRKDGRLVPTPVWAAPLGDGRLVLVTQDSTGKVKRIRRDPHVLLAPCSRRGTPHGRPVDGTAEVLPDDRLPEVERVLADKYGLQFQVFGKVESLLQRRGRMTGRRVAVALTVTG</sequence>
<feature type="domain" description="Pyridoxamine 5'-phosphate oxidase N-terminal" evidence="2">
    <location>
        <begin position="11"/>
        <end position="140"/>
    </location>
</feature>
<gene>
    <name evidence="3" type="ORF">AB1207_21690</name>
</gene>
<keyword evidence="4" id="KW-1185">Reference proteome</keyword>
<dbReference type="GO" id="GO:0016491">
    <property type="term" value="F:oxidoreductase activity"/>
    <property type="evidence" value="ECO:0007669"/>
    <property type="project" value="UniProtKB-KW"/>
</dbReference>
<dbReference type="Gene3D" id="2.30.110.10">
    <property type="entry name" value="Electron Transport, Fmn-binding Protein, Chain A"/>
    <property type="match status" value="1"/>
</dbReference>
<dbReference type="SUPFAM" id="SSF50475">
    <property type="entry name" value="FMN-binding split barrel"/>
    <property type="match status" value="1"/>
</dbReference>
<proteinExistence type="predicted"/>
<dbReference type="EMBL" id="JBFNQN010000017">
    <property type="protein sequence ID" value="MEW9267370.1"/>
    <property type="molecule type" value="Genomic_DNA"/>
</dbReference>
<keyword evidence="1 3" id="KW-0560">Oxidoreductase</keyword>
<evidence type="ECO:0000313" key="3">
    <source>
        <dbReference type="EMBL" id="MEW9267370.1"/>
    </source>
</evidence>
<dbReference type="RefSeq" id="WP_367640676.1">
    <property type="nucleotide sequence ID" value="NZ_JBFNQN010000017.1"/>
</dbReference>
<comment type="caution">
    <text evidence="3">The sequence shown here is derived from an EMBL/GenBank/DDBJ whole genome shotgun (WGS) entry which is preliminary data.</text>
</comment>
<dbReference type="InterPro" id="IPR012349">
    <property type="entry name" value="Split_barrel_FMN-bd"/>
</dbReference>
<dbReference type="InterPro" id="IPR019965">
    <property type="entry name" value="PPOX_F420-dep_Rv2061_put"/>
</dbReference>
<dbReference type="PANTHER" id="PTHR35176">
    <property type="entry name" value="HEME OXYGENASE HI_0854-RELATED"/>
    <property type="match status" value="1"/>
</dbReference>
<evidence type="ECO:0000313" key="4">
    <source>
        <dbReference type="Proteomes" id="UP001555826"/>
    </source>
</evidence>
<organism evidence="3 4">
    <name type="scientific">Kineococcus endophyticus</name>
    <dbReference type="NCBI Taxonomy" id="1181883"/>
    <lineage>
        <taxon>Bacteria</taxon>
        <taxon>Bacillati</taxon>
        <taxon>Actinomycetota</taxon>
        <taxon>Actinomycetes</taxon>
        <taxon>Kineosporiales</taxon>
        <taxon>Kineosporiaceae</taxon>
        <taxon>Kineococcus</taxon>
    </lineage>
</organism>
<dbReference type="EC" id="1.-.-.-" evidence="3"/>
<evidence type="ECO:0000259" key="2">
    <source>
        <dbReference type="Pfam" id="PF01243"/>
    </source>
</evidence>
<reference evidence="3 4" key="1">
    <citation type="submission" date="2024-07" db="EMBL/GenBank/DDBJ databases">
        <authorList>
            <person name="Thanompreechachai J."/>
            <person name="Duangmal K."/>
        </authorList>
    </citation>
    <scope>NUCLEOTIDE SEQUENCE [LARGE SCALE GENOMIC DNA]</scope>
    <source>
        <strain evidence="3 4">KCTC 19886</strain>
    </source>
</reference>
<protein>
    <submittedName>
        <fullName evidence="3">PPOX class F420-dependent oxidoreductase</fullName>
        <ecNumber evidence="3">1.-.-.-</ecNumber>
    </submittedName>
</protein>
<accession>A0ABV3PCZ2</accession>
<name>A0ABV3PCZ2_9ACTN</name>
<dbReference type="InterPro" id="IPR052019">
    <property type="entry name" value="F420H2_bilvrd_red/Heme_oxyg"/>
</dbReference>
<dbReference type="InterPro" id="IPR011576">
    <property type="entry name" value="Pyridox_Oxase_N"/>
</dbReference>
<dbReference type="PANTHER" id="PTHR35176:SF11">
    <property type="entry name" value="PYRIDOXAMINE 5'-PHOSPHATE OXIDASE FAMILY PROTEIN"/>
    <property type="match status" value="1"/>
</dbReference>
<dbReference type="NCBIfam" id="TIGR03666">
    <property type="entry name" value="Rv2061_F420"/>
    <property type="match status" value="1"/>
</dbReference>
<evidence type="ECO:0000256" key="1">
    <source>
        <dbReference type="ARBA" id="ARBA00023002"/>
    </source>
</evidence>
<dbReference type="Pfam" id="PF01243">
    <property type="entry name" value="PNPOx_N"/>
    <property type="match status" value="1"/>
</dbReference>